<feature type="transmembrane region" description="Helical" evidence="5">
    <location>
        <begin position="18"/>
        <end position="36"/>
    </location>
</feature>
<feature type="transmembrane region" description="Helical" evidence="5">
    <location>
        <begin position="115"/>
        <end position="134"/>
    </location>
</feature>
<comment type="similarity">
    <text evidence="5">Belongs to the TPT transporter family. SLC35D subfamily.</text>
</comment>
<dbReference type="AlphaFoldDB" id="J0D278"/>
<keyword evidence="5" id="KW-0968">Cytoplasmic vesicle</keyword>
<dbReference type="OrthoDB" id="5547497at2759"/>
<evidence type="ECO:0000256" key="6">
    <source>
        <dbReference type="SAM" id="MobiDB-lite"/>
    </source>
</evidence>
<feature type="transmembrane region" description="Helical" evidence="5">
    <location>
        <begin position="182"/>
        <end position="203"/>
    </location>
</feature>
<gene>
    <name evidence="7" type="ORF">AURDEDRAFT_115710</name>
</gene>
<feature type="transmembrane region" description="Helical" evidence="5">
    <location>
        <begin position="314"/>
        <end position="333"/>
    </location>
</feature>
<keyword evidence="5" id="KW-0813">Transport</keyword>
<dbReference type="EMBL" id="JH687798">
    <property type="protein sequence ID" value="EJD40843.1"/>
    <property type="molecule type" value="Genomic_DNA"/>
</dbReference>
<dbReference type="KEGG" id="adl:AURDEDRAFT_115710"/>
<evidence type="ECO:0000256" key="4">
    <source>
        <dbReference type="ARBA" id="ARBA00023136"/>
    </source>
</evidence>
<dbReference type="OMA" id="IHAVLIK"/>
<accession>J0D278</accession>
<organism evidence="7 8">
    <name type="scientific">Auricularia subglabra (strain TFB-10046 / SS5)</name>
    <name type="common">White-rot fungus</name>
    <name type="synonym">Auricularia delicata (strain TFB10046)</name>
    <dbReference type="NCBI Taxonomy" id="717982"/>
    <lineage>
        <taxon>Eukaryota</taxon>
        <taxon>Fungi</taxon>
        <taxon>Dikarya</taxon>
        <taxon>Basidiomycota</taxon>
        <taxon>Agaricomycotina</taxon>
        <taxon>Agaricomycetes</taxon>
        <taxon>Auriculariales</taxon>
        <taxon>Auriculariaceae</taxon>
        <taxon>Auricularia</taxon>
    </lineage>
</organism>
<comment type="subcellular location">
    <subcellularLocation>
        <location evidence="5">Golgi apparatus membrane</location>
        <topology evidence="5">Multi-pass membrane protein</topology>
    </subcellularLocation>
    <subcellularLocation>
        <location evidence="5">Cytoplasmic vesicle membrane</location>
        <topology evidence="5">Multi-pass membrane protein</topology>
    </subcellularLocation>
    <subcellularLocation>
        <location evidence="5">Endoplasmic reticulum membrane</location>
        <topology evidence="5">Multi-pass membrane protein</topology>
    </subcellularLocation>
    <subcellularLocation>
        <location evidence="1">Membrane</location>
        <topology evidence="1">Multi-pass membrane protein</topology>
    </subcellularLocation>
</comment>
<dbReference type="FunCoup" id="J0D278">
    <property type="interactions" value="17"/>
</dbReference>
<keyword evidence="5" id="KW-0256">Endoplasmic reticulum</keyword>
<dbReference type="GO" id="GO:0030659">
    <property type="term" value="C:cytoplasmic vesicle membrane"/>
    <property type="evidence" value="ECO:0007669"/>
    <property type="project" value="UniProtKB-SubCell"/>
</dbReference>
<dbReference type="InParanoid" id="J0D278"/>
<dbReference type="GO" id="GO:0005789">
    <property type="term" value="C:endoplasmic reticulum membrane"/>
    <property type="evidence" value="ECO:0007669"/>
    <property type="project" value="UniProtKB-SubCell"/>
</dbReference>
<feature type="transmembrane region" description="Helical" evidence="5">
    <location>
        <begin position="141"/>
        <end position="162"/>
    </location>
</feature>
<feature type="transmembrane region" description="Helical" evidence="5">
    <location>
        <begin position="254"/>
        <end position="279"/>
    </location>
</feature>
<comment type="subunit">
    <text evidence="5">Homooligomer.</text>
</comment>
<reference evidence="8" key="1">
    <citation type="journal article" date="2012" name="Science">
        <title>The Paleozoic origin of enzymatic lignin decomposition reconstructed from 31 fungal genomes.</title>
        <authorList>
            <person name="Floudas D."/>
            <person name="Binder M."/>
            <person name="Riley R."/>
            <person name="Barry K."/>
            <person name="Blanchette R.A."/>
            <person name="Henrissat B."/>
            <person name="Martinez A.T."/>
            <person name="Otillar R."/>
            <person name="Spatafora J.W."/>
            <person name="Yadav J.S."/>
            <person name="Aerts A."/>
            <person name="Benoit I."/>
            <person name="Boyd A."/>
            <person name="Carlson A."/>
            <person name="Copeland A."/>
            <person name="Coutinho P.M."/>
            <person name="de Vries R.P."/>
            <person name="Ferreira P."/>
            <person name="Findley K."/>
            <person name="Foster B."/>
            <person name="Gaskell J."/>
            <person name="Glotzer D."/>
            <person name="Gorecki P."/>
            <person name="Heitman J."/>
            <person name="Hesse C."/>
            <person name="Hori C."/>
            <person name="Igarashi K."/>
            <person name="Jurgens J.A."/>
            <person name="Kallen N."/>
            <person name="Kersten P."/>
            <person name="Kohler A."/>
            <person name="Kuees U."/>
            <person name="Kumar T.K.A."/>
            <person name="Kuo A."/>
            <person name="LaButti K."/>
            <person name="Larrondo L.F."/>
            <person name="Lindquist E."/>
            <person name="Ling A."/>
            <person name="Lombard V."/>
            <person name="Lucas S."/>
            <person name="Lundell T."/>
            <person name="Martin R."/>
            <person name="McLaughlin D.J."/>
            <person name="Morgenstern I."/>
            <person name="Morin E."/>
            <person name="Murat C."/>
            <person name="Nagy L.G."/>
            <person name="Nolan M."/>
            <person name="Ohm R.A."/>
            <person name="Patyshakuliyeva A."/>
            <person name="Rokas A."/>
            <person name="Ruiz-Duenas F.J."/>
            <person name="Sabat G."/>
            <person name="Salamov A."/>
            <person name="Samejima M."/>
            <person name="Schmutz J."/>
            <person name="Slot J.C."/>
            <person name="St John F."/>
            <person name="Stenlid J."/>
            <person name="Sun H."/>
            <person name="Sun S."/>
            <person name="Syed K."/>
            <person name="Tsang A."/>
            <person name="Wiebenga A."/>
            <person name="Young D."/>
            <person name="Pisabarro A."/>
            <person name="Eastwood D.C."/>
            <person name="Martin F."/>
            <person name="Cullen D."/>
            <person name="Grigoriev I.V."/>
            <person name="Hibbett D.S."/>
        </authorList>
    </citation>
    <scope>NUCLEOTIDE SEQUENCE [LARGE SCALE GENOMIC DNA]</scope>
    <source>
        <strain evidence="8">TFB10046</strain>
    </source>
</reference>
<feature type="transmembrane region" description="Helical" evidence="5">
    <location>
        <begin position="88"/>
        <end position="109"/>
    </location>
</feature>
<comment type="function">
    <text evidence="5">Involved in the import of GDP-mannose from the cytoplasm into the Golgi lumen.</text>
</comment>
<feature type="transmembrane region" description="Helical" evidence="5">
    <location>
        <begin position="48"/>
        <end position="68"/>
    </location>
</feature>
<protein>
    <recommendedName>
        <fullName evidence="5">GDP-mannose transporter</fullName>
        <shortName evidence="5">GMT</shortName>
    </recommendedName>
</protein>
<keyword evidence="8" id="KW-1185">Reference proteome</keyword>
<dbReference type="eggNOG" id="KOG1442">
    <property type="taxonomic scope" value="Eukaryota"/>
</dbReference>
<dbReference type="GO" id="GO:0000139">
    <property type="term" value="C:Golgi membrane"/>
    <property type="evidence" value="ECO:0007669"/>
    <property type="project" value="UniProtKB-SubCell"/>
</dbReference>
<keyword evidence="2 5" id="KW-0812">Transmembrane</keyword>
<feature type="compositionally biased region" description="Basic and acidic residues" evidence="6">
    <location>
        <begin position="364"/>
        <end position="374"/>
    </location>
</feature>
<evidence type="ECO:0000313" key="7">
    <source>
        <dbReference type="EMBL" id="EJD40843.1"/>
    </source>
</evidence>
<keyword evidence="5" id="KW-0762">Sugar transport</keyword>
<keyword evidence="4 5" id="KW-0472">Membrane</keyword>
<keyword evidence="5" id="KW-0333">Golgi apparatus</keyword>
<proteinExistence type="inferred from homology"/>
<evidence type="ECO:0000256" key="2">
    <source>
        <dbReference type="ARBA" id="ARBA00022692"/>
    </source>
</evidence>
<feature type="compositionally biased region" description="Polar residues" evidence="6">
    <location>
        <begin position="337"/>
        <end position="348"/>
    </location>
</feature>
<dbReference type="Proteomes" id="UP000006514">
    <property type="component" value="Unassembled WGS sequence"/>
</dbReference>
<sequence length="374" mass="39914">MAFPIPCGIVLNRSHAEVAAVVLFYMVAALVMVFVNKAVLISTPELPLLFLLVQLVIAVVLLHISAVVWRDKVQLPKRILDLEKIKKLAPVITVNVVGLIFNTLCLRGVEAAFFQIARGLVLPLTIAVTALHTSEAPSGPLLWSAGTVTVGFLLGIVPPTLIPPFATSEASPVPASAIPSSLSLLYGFLSSLFIAIHAVLIKTSLAHVDNSTLELAYWSNAGSAVLLAPFVIFTGEVTLMVDMTRATIQGGTHWNWSVFLSGSLITGCFGFLLCVAGLLSVKVTSPVTHMFSSAAKSVLQTLLGVWLFNDVLTINRGVSILTITSGTLYYTWVKTSGNGKSERASQSAGKWDQEDDSESALLHGAEEGLHEAKQ</sequence>
<feature type="transmembrane region" description="Helical" evidence="5">
    <location>
        <begin position="215"/>
        <end position="234"/>
    </location>
</feature>
<feature type="region of interest" description="Disordered" evidence="6">
    <location>
        <begin position="337"/>
        <end position="374"/>
    </location>
</feature>
<dbReference type="InterPro" id="IPR050186">
    <property type="entry name" value="TPT_transporter"/>
</dbReference>
<evidence type="ECO:0000256" key="1">
    <source>
        <dbReference type="ARBA" id="ARBA00004141"/>
    </source>
</evidence>
<evidence type="ECO:0000313" key="8">
    <source>
        <dbReference type="Proteomes" id="UP000006514"/>
    </source>
</evidence>
<name>J0D278_AURST</name>
<dbReference type="PANTHER" id="PTHR11132">
    <property type="entry name" value="SOLUTE CARRIER FAMILY 35"/>
    <property type="match status" value="1"/>
</dbReference>
<evidence type="ECO:0000256" key="3">
    <source>
        <dbReference type="ARBA" id="ARBA00022989"/>
    </source>
</evidence>
<evidence type="ECO:0000256" key="5">
    <source>
        <dbReference type="RuleBase" id="RU367097"/>
    </source>
</evidence>
<keyword evidence="3 5" id="KW-1133">Transmembrane helix</keyword>